<protein>
    <recommendedName>
        <fullName evidence="1">TnsA endonuclease N-terminal domain-containing protein</fullName>
    </recommendedName>
</protein>
<comment type="caution">
    <text evidence="2">The sequence shown here is derived from an EMBL/GenBank/DDBJ whole genome shotgun (WGS) entry which is preliminary data.</text>
</comment>
<dbReference type="Gene3D" id="3.40.91.30">
    <property type="match status" value="1"/>
</dbReference>
<sequence>MQEVVARKIKPKRKGFRGKEPFITTGGMIHWDSFNERNYIRLADFDLSVSAIFYQPICIRYTHIGKKYRYFPDFKVITFNGKTYIVEVKHSKYFDTPKNRIKYEVGRKFCEENGWIYIVVTEKQIDQGYLQYNLALLRAHGLEFYDQKYETEMLDKLQALKSCYIFELREYFEELSNEQFFSLLYHLIYLQDIRIDLIGSKITDESVIYSIIEEEVEVTCLQH</sequence>
<name>A0ABX1Y3Y6_9BACL</name>
<evidence type="ECO:0000313" key="2">
    <source>
        <dbReference type="EMBL" id="NOU75314.1"/>
    </source>
</evidence>
<dbReference type="Proteomes" id="UP000616779">
    <property type="component" value="Unassembled WGS sequence"/>
</dbReference>
<proteinExistence type="predicted"/>
<organism evidence="2 3">
    <name type="scientific">Paenibacillus phytorum</name>
    <dbReference type="NCBI Taxonomy" id="2654977"/>
    <lineage>
        <taxon>Bacteria</taxon>
        <taxon>Bacillati</taxon>
        <taxon>Bacillota</taxon>
        <taxon>Bacilli</taxon>
        <taxon>Bacillales</taxon>
        <taxon>Paenibacillaceae</taxon>
        <taxon>Paenibacillus</taxon>
    </lineage>
</organism>
<dbReference type="RefSeq" id="WP_171646818.1">
    <property type="nucleotide sequence ID" value="NZ_WHOA01000204.1"/>
</dbReference>
<accession>A0ABX1Y3Y6</accession>
<dbReference type="InterPro" id="IPR014833">
    <property type="entry name" value="TnsA_N"/>
</dbReference>
<dbReference type="Pfam" id="PF08722">
    <property type="entry name" value="Tn7_TnsA-like_N"/>
    <property type="match status" value="1"/>
</dbReference>
<evidence type="ECO:0000313" key="3">
    <source>
        <dbReference type="Proteomes" id="UP000616779"/>
    </source>
</evidence>
<dbReference type="EMBL" id="WHOA01000204">
    <property type="protein sequence ID" value="NOU75314.1"/>
    <property type="molecule type" value="Genomic_DNA"/>
</dbReference>
<keyword evidence="3" id="KW-1185">Reference proteome</keyword>
<reference evidence="2 3" key="1">
    <citation type="submission" date="2019-10" db="EMBL/GenBank/DDBJ databases">
        <title>Description of Paenibacillus terrestris sp. nov.</title>
        <authorList>
            <person name="Carlier A."/>
            <person name="Qi S."/>
        </authorList>
    </citation>
    <scope>NUCLEOTIDE SEQUENCE [LARGE SCALE GENOMIC DNA]</scope>
    <source>
        <strain evidence="2 3">LMG 31458</strain>
    </source>
</reference>
<evidence type="ECO:0000259" key="1">
    <source>
        <dbReference type="Pfam" id="PF08722"/>
    </source>
</evidence>
<feature type="domain" description="TnsA endonuclease N-terminal" evidence="1">
    <location>
        <begin position="48"/>
        <end position="122"/>
    </location>
</feature>
<gene>
    <name evidence="2" type="ORF">GC098_28680</name>
</gene>